<feature type="transmembrane region" description="Helical" evidence="1">
    <location>
        <begin position="87"/>
        <end position="108"/>
    </location>
</feature>
<dbReference type="VEuPathDB" id="ToxoDB:EBH_0070480"/>
<proteinExistence type="predicted"/>
<reference evidence="2" key="2">
    <citation type="submission" date="2013-10" db="EMBL/GenBank/DDBJ databases">
        <authorList>
            <person name="Aslett M."/>
        </authorList>
    </citation>
    <scope>NUCLEOTIDE SEQUENCE [LARGE SCALE GENOMIC DNA]</scope>
    <source>
        <strain evidence="2">Houghton</strain>
    </source>
</reference>
<sequence>MDPTASAPKRLECPGERRTIGLRVVCVLYGALSIYLLTQSAQPVQTIGPYPVALSLVTATNSFALLGSVLGLLVTVPACMQRTLASLSVLAFTLAFFLGLAALFAILFTFFSLYWALFSGLHIFAAMVSVGAAYAHFRGIASQQQLEETLPIAASLPKVTEAV</sequence>
<organism evidence="2 3">
    <name type="scientific">Eimeria brunetti</name>
    <dbReference type="NCBI Taxonomy" id="51314"/>
    <lineage>
        <taxon>Eukaryota</taxon>
        <taxon>Sar</taxon>
        <taxon>Alveolata</taxon>
        <taxon>Apicomplexa</taxon>
        <taxon>Conoidasida</taxon>
        <taxon>Coccidia</taxon>
        <taxon>Eucoccidiorida</taxon>
        <taxon>Eimeriorina</taxon>
        <taxon>Eimeriidae</taxon>
        <taxon>Eimeria</taxon>
    </lineage>
</organism>
<keyword evidence="1" id="KW-0812">Transmembrane</keyword>
<protein>
    <submittedName>
        <fullName evidence="2">Uncharacterized protein</fullName>
    </submittedName>
</protein>
<feature type="transmembrane region" description="Helical" evidence="1">
    <location>
        <begin position="20"/>
        <end position="38"/>
    </location>
</feature>
<dbReference type="AlphaFoldDB" id="U6L9I3"/>
<keyword evidence="3" id="KW-1185">Reference proteome</keyword>
<keyword evidence="1" id="KW-1133">Transmembrane helix</keyword>
<feature type="transmembrane region" description="Helical" evidence="1">
    <location>
        <begin position="114"/>
        <end position="135"/>
    </location>
</feature>
<keyword evidence="1" id="KW-0472">Membrane</keyword>
<evidence type="ECO:0000313" key="2">
    <source>
        <dbReference type="EMBL" id="CDJ47072.1"/>
    </source>
</evidence>
<reference evidence="2" key="1">
    <citation type="submission" date="2013-10" db="EMBL/GenBank/DDBJ databases">
        <title>Genomic analysis of the causative agents of coccidiosis in chickens.</title>
        <authorList>
            <person name="Reid A.J."/>
            <person name="Blake D."/>
            <person name="Billington K."/>
            <person name="Browne H."/>
            <person name="Dunn M."/>
            <person name="Hung S."/>
            <person name="Kawahara F."/>
            <person name="Miranda-Saavedra D."/>
            <person name="Mourier T."/>
            <person name="Nagra H."/>
            <person name="Otto T.D."/>
            <person name="Rawlings N."/>
            <person name="Sanchez A."/>
            <person name="Sanders M."/>
            <person name="Subramaniam C."/>
            <person name="Tay Y."/>
            <person name="Dear P."/>
            <person name="Doerig C."/>
            <person name="Gruber A."/>
            <person name="Parkinson J."/>
            <person name="Shirley M."/>
            <person name="Wan K.L."/>
            <person name="Berriman M."/>
            <person name="Tomley F."/>
            <person name="Pain A."/>
        </authorList>
    </citation>
    <scope>NUCLEOTIDE SEQUENCE [LARGE SCALE GENOMIC DNA]</scope>
    <source>
        <strain evidence="2">Houghton</strain>
    </source>
</reference>
<evidence type="ECO:0000256" key="1">
    <source>
        <dbReference type="SAM" id="Phobius"/>
    </source>
</evidence>
<dbReference type="OrthoDB" id="329885at2759"/>
<feature type="transmembrane region" description="Helical" evidence="1">
    <location>
        <begin position="50"/>
        <end position="75"/>
    </location>
</feature>
<gene>
    <name evidence="2" type="ORF">EBH_0070480</name>
</gene>
<dbReference type="EMBL" id="HG710594">
    <property type="protein sequence ID" value="CDJ47072.1"/>
    <property type="molecule type" value="Genomic_DNA"/>
</dbReference>
<name>U6L9I3_9EIME</name>
<dbReference type="Proteomes" id="UP000030750">
    <property type="component" value="Unassembled WGS sequence"/>
</dbReference>
<evidence type="ECO:0000313" key="3">
    <source>
        <dbReference type="Proteomes" id="UP000030750"/>
    </source>
</evidence>
<accession>U6L9I3</accession>